<keyword evidence="1" id="KW-0175">Coiled coil</keyword>
<keyword evidence="4" id="KW-1185">Reference proteome</keyword>
<comment type="caution">
    <text evidence="3">The sequence shown here is derived from an EMBL/GenBank/DDBJ whole genome shotgun (WGS) entry which is preliminary data.</text>
</comment>
<feature type="non-terminal residue" evidence="3">
    <location>
        <position position="1"/>
    </location>
</feature>
<proteinExistence type="predicted"/>
<evidence type="ECO:0000313" key="4">
    <source>
        <dbReference type="Proteomes" id="UP001432027"/>
    </source>
</evidence>
<gene>
    <name evidence="3" type="ORF">PENTCL1PPCAC_24032</name>
</gene>
<feature type="region of interest" description="Disordered" evidence="2">
    <location>
        <begin position="175"/>
        <end position="212"/>
    </location>
</feature>
<evidence type="ECO:0000256" key="1">
    <source>
        <dbReference type="SAM" id="Coils"/>
    </source>
</evidence>
<sequence length="354" mass="41401">FRMRMKTRSNSARPLHEQLLEEARARIKGAEADRQLQTPPLNDDVYLSSPASPDDVIDVVGTYHDEGLDDVIEELESYDSDYETVQIPSGYDDGQRRTMMGTEDHDYYASDGYTTDETVAYREEMDHEQRFDIESTDFIDVTSIDNDDDDYIVEMPEEEEDHASAYEQYMMHRVESEQEDEAAEAERETHEREMARRQREADAERARAAERDRLMIEKNRQFKEQHEGRKLERLRDALEREEAVLSKQIEAKQAMLLQTEGQHTQDRFQQSENEENERAAIAHMIDELRIREQRLRDMVAAREAQEADLLQQQQELLAARQKADAIRQERIKATKDSDDHPHSLALRYSRGCGV</sequence>
<evidence type="ECO:0000313" key="3">
    <source>
        <dbReference type="EMBL" id="GMT01858.1"/>
    </source>
</evidence>
<feature type="non-terminal residue" evidence="3">
    <location>
        <position position="354"/>
    </location>
</feature>
<dbReference type="AlphaFoldDB" id="A0AAV5U5Y8"/>
<evidence type="ECO:0000256" key="2">
    <source>
        <dbReference type="SAM" id="MobiDB-lite"/>
    </source>
</evidence>
<dbReference type="Proteomes" id="UP001432027">
    <property type="component" value="Unassembled WGS sequence"/>
</dbReference>
<protein>
    <submittedName>
        <fullName evidence="3">Uncharacterized protein</fullName>
    </submittedName>
</protein>
<feature type="compositionally biased region" description="Basic and acidic residues" evidence="2">
    <location>
        <begin position="331"/>
        <end position="342"/>
    </location>
</feature>
<accession>A0AAV5U5Y8</accession>
<organism evidence="3 4">
    <name type="scientific">Pristionchus entomophagus</name>
    <dbReference type="NCBI Taxonomy" id="358040"/>
    <lineage>
        <taxon>Eukaryota</taxon>
        <taxon>Metazoa</taxon>
        <taxon>Ecdysozoa</taxon>
        <taxon>Nematoda</taxon>
        <taxon>Chromadorea</taxon>
        <taxon>Rhabditida</taxon>
        <taxon>Rhabditina</taxon>
        <taxon>Diplogasteromorpha</taxon>
        <taxon>Diplogasteroidea</taxon>
        <taxon>Neodiplogasteridae</taxon>
        <taxon>Pristionchus</taxon>
    </lineage>
</organism>
<feature type="region of interest" description="Disordered" evidence="2">
    <location>
        <begin position="331"/>
        <end position="354"/>
    </location>
</feature>
<feature type="region of interest" description="Disordered" evidence="2">
    <location>
        <begin position="30"/>
        <end position="53"/>
    </location>
</feature>
<reference evidence="3" key="1">
    <citation type="submission" date="2023-10" db="EMBL/GenBank/DDBJ databases">
        <title>Genome assembly of Pristionchus species.</title>
        <authorList>
            <person name="Yoshida K."/>
            <person name="Sommer R.J."/>
        </authorList>
    </citation>
    <scope>NUCLEOTIDE SEQUENCE</scope>
    <source>
        <strain evidence="3">RS0144</strain>
    </source>
</reference>
<name>A0AAV5U5Y8_9BILA</name>
<dbReference type="EMBL" id="BTSX01000005">
    <property type="protein sequence ID" value="GMT01858.1"/>
    <property type="molecule type" value="Genomic_DNA"/>
</dbReference>
<feature type="coiled-coil region" evidence="1">
    <location>
        <begin position="295"/>
        <end position="329"/>
    </location>
</feature>
<feature type="compositionally biased region" description="Basic and acidic residues" evidence="2">
    <location>
        <begin position="184"/>
        <end position="212"/>
    </location>
</feature>